<dbReference type="EMBL" id="LCUC01000014">
    <property type="protein sequence ID" value="KKY39629.1"/>
    <property type="molecule type" value="Genomic_DNA"/>
</dbReference>
<gene>
    <name evidence="1" type="ORF">UCDDA912_g00333</name>
</gene>
<evidence type="ECO:0000313" key="2">
    <source>
        <dbReference type="Proteomes" id="UP000034680"/>
    </source>
</evidence>
<accession>A0A0G2G0J4</accession>
<dbReference type="OrthoDB" id="5231176at2759"/>
<sequence length="149" mass="16871">MSTPFYYHILYDTTTNDVGKFTADIDTALDKVDSYNFNIKVCDAKWKQATQIAANLTGTANPTIPRANIDMQDIAIERSKLENERQIVLRSVDQAIRCLAEQREIGNKLAAQFESEAHELPQDALIAVAKWDTEITYLQLRREVVGHTV</sequence>
<evidence type="ECO:0000313" key="1">
    <source>
        <dbReference type="EMBL" id="KKY39629.1"/>
    </source>
</evidence>
<protein>
    <submittedName>
        <fullName evidence="1">Uncharacterized protein</fullName>
    </submittedName>
</protein>
<comment type="caution">
    <text evidence="1">The sequence shown here is derived from an EMBL/GenBank/DDBJ whole genome shotgun (WGS) entry which is preliminary data.</text>
</comment>
<organism evidence="1 2">
    <name type="scientific">Diaporthe ampelina</name>
    <dbReference type="NCBI Taxonomy" id="1214573"/>
    <lineage>
        <taxon>Eukaryota</taxon>
        <taxon>Fungi</taxon>
        <taxon>Dikarya</taxon>
        <taxon>Ascomycota</taxon>
        <taxon>Pezizomycotina</taxon>
        <taxon>Sordariomycetes</taxon>
        <taxon>Sordariomycetidae</taxon>
        <taxon>Diaporthales</taxon>
        <taxon>Diaporthaceae</taxon>
        <taxon>Diaporthe</taxon>
    </lineage>
</organism>
<name>A0A0G2G0J4_9PEZI</name>
<dbReference type="Proteomes" id="UP000034680">
    <property type="component" value="Unassembled WGS sequence"/>
</dbReference>
<reference evidence="1 2" key="1">
    <citation type="submission" date="2015-05" db="EMBL/GenBank/DDBJ databases">
        <title>Distinctive expansion of gene families associated with plant cell wall degradation and secondary metabolism in the genomes of grapevine trunk pathogens.</title>
        <authorList>
            <person name="Lawrence D.P."/>
            <person name="Travadon R."/>
            <person name="Rolshausen P.E."/>
            <person name="Baumgartner K."/>
        </authorList>
    </citation>
    <scope>NUCLEOTIDE SEQUENCE [LARGE SCALE GENOMIC DNA]</scope>
    <source>
        <strain evidence="1">DA912</strain>
    </source>
</reference>
<dbReference type="AlphaFoldDB" id="A0A0G2G0J4"/>
<proteinExistence type="predicted"/>
<keyword evidence="2" id="KW-1185">Reference proteome</keyword>
<reference evidence="1 2" key="2">
    <citation type="submission" date="2015-05" db="EMBL/GenBank/DDBJ databases">
        <authorList>
            <person name="Morales-Cruz A."/>
            <person name="Amrine K.C."/>
            <person name="Cantu D."/>
        </authorList>
    </citation>
    <scope>NUCLEOTIDE SEQUENCE [LARGE SCALE GENOMIC DNA]</scope>
    <source>
        <strain evidence="1">DA912</strain>
    </source>
</reference>